<feature type="domain" description="Orn/DAP/Arg decarboxylase 2 C-terminal" evidence="10">
    <location>
        <begin position="259"/>
        <end position="351"/>
    </location>
</feature>
<dbReference type="PANTHER" id="PTHR11482">
    <property type="entry name" value="ARGININE/DIAMINOPIMELATE/ORNITHINE DECARBOXYLASE"/>
    <property type="match status" value="1"/>
</dbReference>
<dbReference type="SUPFAM" id="SSF50621">
    <property type="entry name" value="Alanine racemase C-terminal domain-like"/>
    <property type="match status" value="1"/>
</dbReference>
<dbReference type="Gene3D" id="2.40.37.10">
    <property type="entry name" value="Lyase, Ornithine Decarboxylase, Chain A, domain 1"/>
    <property type="match status" value="1"/>
</dbReference>
<evidence type="ECO:0000256" key="8">
    <source>
        <dbReference type="PIRSR" id="PIRSR600183-50"/>
    </source>
</evidence>
<dbReference type="PRINTS" id="PR01179">
    <property type="entry name" value="ODADCRBXLASE"/>
</dbReference>
<dbReference type="Pfam" id="PF00278">
    <property type="entry name" value="Orn_DAP_Arg_deC"/>
    <property type="match status" value="1"/>
</dbReference>
<dbReference type="CDD" id="cd00622">
    <property type="entry name" value="PLPDE_III_ODC"/>
    <property type="match status" value="1"/>
</dbReference>
<evidence type="ECO:0000259" key="11">
    <source>
        <dbReference type="Pfam" id="PF02784"/>
    </source>
</evidence>
<keyword evidence="13" id="KW-1185">Reference proteome</keyword>
<dbReference type="Proteomes" id="UP000051681">
    <property type="component" value="Unassembled WGS sequence"/>
</dbReference>
<dbReference type="InterPro" id="IPR029066">
    <property type="entry name" value="PLP-binding_barrel"/>
</dbReference>
<organism evidence="12 13">
    <name type="scientific">Thalassovita mediterranea</name>
    <dbReference type="NCBI Taxonomy" id="340021"/>
    <lineage>
        <taxon>Bacteria</taxon>
        <taxon>Pseudomonadati</taxon>
        <taxon>Pseudomonadota</taxon>
        <taxon>Alphaproteobacteria</taxon>
        <taxon>Rhodobacterales</taxon>
        <taxon>Roseobacteraceae</taxon>
        <taxon>Thalassovita</taxon>
    </lineage>
</organism>
<dbReference type="PANTHER" id="PTHR11482:SF6">
    <property type="entry name" value="ORNITHINE DECARBOXYLASE 1-RELATED"/>
    <property type="match status" value="1"/>
</dbReference>
<evidence type="ECO:0000256" key="7">
    <source>
        <dbReference type="ARBA" id="ARBA00049127"/>
    </source>
</evidence>
<reference evidence="12 13" key="1">
    <citation type="submission" date="2015-09" db="EMBL/GenBank/DDBJ databases">
        <authorList>
            <consortium name="Swine Surveillance"/>
        </authorList>
    </citation>
    <scope>NUCLEOTIDE SEQUENCE [LARGE SCALE GENOMIC DNA]</scope>
    <source>
        <strain evidence="12 13">CECT 8383</strain>
    </source>
</reference>
<dbReference type="RefSeq" id="WP_058318071.1">
    <property type="nucleotide sequence ID" value="NZ_CYSF01000006.1"/>
</dbReference>
<dbReference type="InterPro" id="IPR022643">
    <property type="entry name" value="De-COase2_C"/>
</dbReference>
<comment type="similarity">
    <text evidence="2 9">Belongs to the Orn/Lys/Arg decarboxylase class-II family.</text>
</comment>
<dbReference type="GO" id="GO:0033387">
    <property type="term" value="P:putrescine biosynthetic process from arginine, via ornithine"/>
    <property type="evidence" value="ECO:0007669"/>
    <property type="project" value="TreeGrafter"/>
</dbReference>
<evidence type="ECO:0000313" key="12">
    <source>
        <dbReference type="EMBL" id="CUH83966.1"/>
    </source>
</evidence>
<dbReference type="InterPro" id="IPR000183">
    <property type="entry name" value="Orn/DAP/Arg_de-COase"/>
</dbReference>
<dbReference type="InterPro" id="IPR022653">
    <property type="entry name" value="De-COase2_pyr-phos_BS"/>
</dbReference>
<evidence type="ECO:0000256" key="2">
    <source>
        <dbReference type="ARBA" id="ARBA00008872"/>
    </source>
</evidence>
<proteinExistence type="inferred from homology"/>
<evidence type="ECO:0000256" key="4">
    <source>
        <dbReference type="ARBA" id="ARBA00023239"/>
    </source>
</evidence>
<dbReference type="InterPro" id="IPR022644">
    <property type="entry name" value="De-COase2_N"/>
</dbReference>
<evidence type="ECO:0000256" key="5">
    <source>
        <dbReference type="ARBA" id="ARBA00034115"/>
    </source>
</evidence>
<dbReference type="EC" id="4.1.1.17" evidence="6"/>
<accession>A0A0P1GNY3</accession>
<keyword evidence="4 12" id="KW-0456">Lyase</keyword>
<gene>
    <name evidence="12" type="primary">ldc</name>
    <name evidence="12" type="ORF">TM5383_01171</name>
</gene>
<sequence length="377" mass="40050">MRPDPHWLSPEHHLWREQPDHPVMYFSPVVLQQTAQRFLDGFPGLVTYAVKANPDEAVLVNLVAAGITAFDVASPAEMAAVGAVCPEAVLHYNNPVRSTAEVAEAVRYDIASASVDCLSELDKLAPLGTDIEVTVRLALPIKGAAYDFGAKFGVDPEGATALLKEVAARGYRASLCFHPGTQCDDPTAWAAYIREAADVATMAGVRIERLNVGGGFASHRAGGAPDLERIFEGIRDAVAGSFGADAPELICEPGRALASEAFTLATRVKAVRDCGAVFLNDGLYGGLFEFRDIFAVDRLRVINSAGEPRTGTSRPRTVFGPTCDSLDQLPEPVALPDTLKEGDYVLFSGMGAYSMSLSTAFNGYGLSRPVTVASLSG</sequence>
<protein>
    <recommendedName>
        <fullName evidence="6">ornithine decarboxylase</fullName>
        <ecNumber evidence="6">4.1.1.17</ecNumber>
    </recommendedName>
</protein>
<dbReference type="GO" id="GO:0004586">
    <property type="term" value="F:ornithine decarboxylase activity"/>
    <property type="evidence" value="ECO:0007669"/>
    <property type="project" value="UniProtKB-EC"/>
</dbReference>
<evidence type="ECO:0000256" key="9">
    <source>
        <dbReference type="RuleBase" id="RU003737"/>
    </source>
</evidence>
<keyword evidence="3 8" id="KW-0663">Pyridoxal phosphate</keyword>
<dbReference type="InterPro" id="IPR009006">
    <property type="entry name" value="Ala_racemase/Decarboxylase_C"/>
</dbReference>
<dbReference type="EMBL" id="CYSF01000006">
    <property type="protein sequence ID" value="CUH83966.1"/>
    <property type="molecule type" value="Genomic_DNA"/>
</dbReference>
<comment type="catalytic activity">
    <reaction evidence="7">
        <text>L-ornithine + H(+) = putrescine + CO2</text>
        <dbReference type="Rhea" id="RHEA:22964"/>
        <dbReference type="ChEBI" id="CHEBI:15378"/>
        <dbReference type="ChEBI" id="CHEBI:16526"/>
        <dbReference type="ChEBI" id="CHEBI:46911"/>
        <dbReference type="ChEBI" id="CHEBI:326268"/>
        <dbReference type="EC" id="4.1.1.17"/>
    </reaction>
</comment>
<evidence type="ECO:0000259" key="10">
    <source>
        <dbReference type="Pfam" id="PF00278"/>
    </source>
</evidence>
<comment type="pathway">
    <text evidence="5">Amine and polyamine biosynthesis; putrescine biosynthesis via L-ornithine pathway; putrescine from L-ornithine: step 1/1.</text>
</comment>
<dbReference type="Pfam" id="PF02784">
    <property type="entry name" value="Orn_Arg_deC_N"/>
    <property type="match status" value="1"/>
</dbReference>
<evidence type="ECO:0000256" key="3">
    <source>
        <dbReference type="ARBA" id="ARBA00022898"/>
    </source>
</evidence>
<evidence type="ECO:0000313" key="13">
    <source>
        <dbReference type="Proteomes" id="UP000051681"/>
    </source>
</evidence>
<dbReference type="GO" id="GO:0005737">
    <property type="term" value="C:cytoplasm"/>
    <property type="evidence" value="ECO:0007669"/>
    <property type="project" value="TreeGrafter"/>
</dbReference>
<dbReference type="PRINTS" id="PR01182">
    <property type="entry name" value="ORNDCRBXLASE"/>
</dbReference>
<feature type="modified residue" description="N6-(pyridoxal phosphate)lysine" evidence="8">
    <location>
        <position position="51"/>
    </location>
</feature>
<name>A0A0P1GNY3_9RHOB</name>
<dbReference type="AlphaFoldDB" id="A0A0P1GNY3"/>
<evidence type="ECO:0000256" key="6">
    <source>
        <dbReference type="ARBA" id="ARBA00034138"/>
    </source>
</evidence>
<evidence type="ECO:0000256" key="1">
    <source>
        <dbReference type="ARBA" id="ARBA00001933"/>
    </source>
</evidence>
<dbReference type="Gene3D" id="3.20.20.10">
    <property type="entry name" value="Alanine racemase"/>
    <property type="match status" value="1"/>
</dbReference>
<feature type="domain" description="Orn/DAP/Arg decarboxylase 2 N-terminal" evidence="11">
    <location>
        <begin position="35"/>
        <end position="258"/>
    </location>
</feature>
<dbReference type="SUPFAM" id="SSF51419">
    <property type="entry name" value="PLP-binding barrel"/>
    <property type="match status" value="1"/>
</dbReference>
<dbReference type="OrthoDB" id="9802147at2"/>
<dbReference type="InterPro" id="IPR002433">
    <property type="entry name" value="Orn_de-COase"/>
</dbReference>
<dbReference type="STRING" id="340021.TM5383_01171"/>
<dbReference type="PROSITE" id="PS00878">
    <property type="entry name" value="ODR_DC_2_1"/>
    <property type="match status" value="1"/>
</dbReference>
<comment type="cofactor">
    <cofactor evidence="1 8">
        <name>pyridoxal 5'-phosphate</name>
        <dbReference type="ChEBI" id="CHEBI:597326"/>
    </cofactor>
</comment>
<feature type="active site" description="Proton donor" evidence="8">
    <location>
        <position position="323"/>
    </location>
</feature>